<name>A0A4R6FV34_9SPHN</name>
<feature type="region of interest" description="Disordered" evidence="1">
    <location>
        <begin position="39"/>
        <end position="70"/>
    </location>
</feature>
<proteinExistence type="predicted"/>
<dbReference type="Proteomes" id="UP000295493">
    <property type="component" value="Unassembled WGS sequence"/>
</dbReference>
<keyword evidence="3" id="KW-1185">Reference proteome</keyword>
<evidence type="ECO:0000256" key="1">
    <source>
        <dbReference type="SAM" id="MobiDB-lite"/>
    </source>
</evidence>
<dbReference type="AlphaFoldDB" id="A0A4R6FV34"/>
<reference evidence="2 3" key="1">
    <citation type="submission" date="2019-03" db="EMBL/GenBank/DDBJ databases">
        <title>Genomic Encyclopedia of Type Strains, Phase IV (KMG-IV): sequencing the most valuable type-strain genomes for metagenomic binning, comparative biology and taxonomic classification.</title>
        <authorList>
            <person name="Goeker M."/>
        </authorList>
    </citation>
    <scope>NUCLEOTIDE SEQUENCE [LARGE SCALE GENOMIC DNA]</scope>
    <source>
        <strain evidence="2 3">DSM 25059</strain>
    </source>
</reference>
<organism evidence="2 3">
    <name type="scientific">Stakelama pacifica</name>
    <dbReference type="NCBI Taxonomy" id="517720"/>
    <lineage>
        <taxon>Bacteria</taxon>
        <taxon>Pseudomonadati</taxon>
        <taxon>Pseudomonadota</taxon>
        <taxon>Alphaproteobacteria</taxon>
        <taxon>Sphingomonadales</taxon>
        <taxon>Sphingomonadaceae</taxon>
        <taxon>Stakelama</taxon>
    </lineage>
</organism>
<sequence>MQASPHPSGFAAKRRRPLPARYRCASFCRCRCSYPPLSRLPSRRWPRRRRPPPRTLSPPTGAPFRPMNCW</sequence>
<dbReference type="EMBL" id="SNWD01000002">
    <property type="protein sequence ID" value="TDN85756.1"/>
    <property type="molecule type" value="Genomic_DNA"/>
</dbReference>
<protein>
    <submittedName>
        <fullName evidence="2">Uncharacterized protein</fullName>
    </submittedName>
</protein>
<evidence type="ECO:0000313" key="2">
    <source>
        <dbReference type="EMBL" id="TDN85756.1"/>
    </source>
</evidence>
<feature type="compositionally biased region" description="Basic residues" evidence="1">
    <location>
        <begin position="41"/>
        <end position="52"/>
    </location>
</feature>
<accession>A0A4R6FV34</accession>
<comment type="caution">
    <text evidence="2">The sequence shown here is derived from an EMBL/GenBank/DDBJ whole genome shotgun (WGS) entry which is preliminary data.</text>
</comment>
<evidence type="ECO:0000313" key="3">
    <source>
        <dbReference type="Proteomes" id="UP000295493"/>
    </source>
</evidence>
<gene>
    <name evidence="2" type="ORF">EV664_102466</name>
</gene>